<dbReference type="InterPro" id="IPR014710">
    <property type="entry name" value="RmlC-like_jellyroll"/>
</dbReference>
<dbReference type="InterPro" id="IPR000595">
    <property type="entry name" value="cNMP-bd_dom"/>
</dbReference>
<feature type="compositionally biased region" description="Polar residues" evidence="1">
    <location>
        <begin position="1"/>
        <end position="11"/>
    </location>
</feature>
<comment type="caution">
    <text evidence="3">The sequence shown here is derived from an EMBL/GenBank/DDBJ whole genome shotgun (WGS) entry which is preliminary data.</text>
</comment>
<feature type="domain" description="Cyclic nucleotide-binding" evidence="2">
    <location>
        <begin position="340"/>
        <end position="442"/>
    </location>
</feature>
<proteinExistence type="predicted"/>
<gene>
    <name evidence="3" type="ORF">HK105_206160</name>
</gene>
<name>A0ABR4N4G7_9FUNG</name>
<feature type="compositionally biased region" description="Basic and acidic residues" evidence="1">
    <location>
        <begin position="90"/>
        <end position="99"/>
    </location>
</feature>
<dbReference type="PANTHER" id="PTHR23011">
    <property type="entry name" value="CYCLIC NUCLEOTIDE-BINDING DOMAIN CONTAINING PROTEIN"/>
    <property type="match status" value="1"/>
</dbReference>
<feature type="compositionally biased region" description="Polar residues" evidence="1">
    <location>
        <begin position="108"/>
        <end position="126"/>
    </location>
</feature>
<keyword evidence="4" id="KW-1185">Reference proteome</keyword>
<dbReference type="InterPro" id="IPR018490">
    <property type="entry name" value="cNMP-bd_dom_sf"/>
</dbReference>
<dbReference type="PROSITE" id="PS50042">
    <property type="entry name" value="CNMP_BINDING_3"/>
    <property type="match status" value="1"/>
</dbReference>
<reference evidence="3 4" key="1">
    <citation type="submission" date="2023-09" db="EMBL/GenBank/DDBJ databases">
        <title>Pangenome analysis of Batrachochytrium dendrobatidis and related Chytrids.</title>
        <authorList>
            <person name="Yacoub M.N."/>
            <person name="Stajich J.E."/>
            <person name="James T.Y."/>
        </authorList>
    </citation>
    <scope>NUCLEOTIDE SEQUENCE [LARGE SCALE GENOMIC DNA]</scope>
    <source>
        <strain evidence="3 4">JEL0888</strain>
    </source>
</reference>
<dbReference type="SMART" id="SM00100">
    <property type="entry name" value="cNMP"/>
    <property type="match status" value="1"/>
</dbReference>
<feature type="compositionally biased region" description="Polar residues" evidence="1">
    <location>
        <begin position="35"/>
        <end position="59"/>
    </location>
</feature>
<dbReference type="Proteomes" id="UP001527925">
    <property type="component" value="Unassembled WGS sequence"/>
</dbReference>
<organism evidence="3 4">
    <name type="scientific">Polyrhizophydium stewartii</name>
    <dbReference type="NCBI Taxonomy" id="2732419"/>
    <lineage>
        <taxon>Eukaryota</taxon>
        <taxon>Fungi</taxon>
        <taxon>Fungi incertae sedis</taxon>
        <taxon>Chytridiomycota</taxon>
        <taxon>Chytridiomycota incertae sedis</taxon>
        <taxon>Chytridiomycetes</taxon>
        <taxon>Rhizophydiales</taxon>
        <taxon>Rhizophydiales incertae sedis</taxon>
        <taxon>Polyrhizophydium</taxon>
    </lineage>
</organism>
<evidence type="ECO:0000256" key="1">
    <source>
        <dbReference type="SAM" id="MobiDB-lite"/>
    </source>
</evidence>
<dbReference type="Pfam" id="PF00027">
    <property type="entry name" value="cNMP_binding"/>
    <property type="match status" value="1"/>
</dbReference>
<dbReference type="PANTHER" id="PTHR23011:SF28">
    <property type="entry name" value="CYCLIC NUCLEOTIDE-BINDING DOMAIN CONTAINING PROTEIN"/>
    <property type="match status" value="1"/>
</dbReference>
<dbReference type="SUPFAM" id="SSF51206">
    <property type="entry name" value="cAMP-binding domain-like"/>
    <property type="match status" value="2"/>
</dbReference>
<feature type="compositionally biased region" description="Low complexity" evidence="1">
    <location>
        <begin position="133"/>
        <end position="145"/>
    </location>
</feature>
<dbReference type="CDD" id="cd00038">
    <property type="entry name" value="CAP_ED"/>
    <property type="match status" value="1"/>
</dbReference>
<evidence type="ECO:0000313" key="4">
    <source>
        <dbReference type="Proteomes" id="UP001527925"/>
    </source>
</evidence>
<feature type="region of interest" description="Disordered" evidence="1">
    <location>
        <begin position="1"/>
        <end position="145"/>
    </location>
</feature>
<dbReference type="Gene3D" id="2.60.120.10">
    <property type="entry name" value="Jelly Rolls"/>
    <property type="match status" value="2"/>
</dbReference>
<evidence type="ECO:0000313" key="3">
    <source>
        <dbReference type="EMBL" id="KAL2914388.1"/>
    </source>
</evidence>
<sequence>MSQDSSESPGQQRDDADSVSHHGRRPIRYSVAPSLPTTTDSRMSLASLSSRNGPESTAATPPMPSKRHPHTGDLEQSRSPGSCASVDNPLEYRAREISVRPDNPVLDDSNTSLQSGNSESSTSVDRMTTRARLTSVLSTSSSSLDVDTRKKERSLVKNALKGDMSKALAAEVANALTSKARYKSTSTGGIVNVVDGSKSGGQAGKKDPKLEAVKCATETHRPPKWNLRARGHPWRAMFNVFVLARRCQMVISCMDWQEMTLPICENEVRASDVFKAMMSKYAGGDESAVSEKGVDRVLLLCSSYELSSYASLQIAEMIRGERTQDVVEQLEKLISMQNRKFRSFAYDQRLKFCRVMRFEEHEERRIIIKEGHLSHAFYFVLSGQVIVFKIKDGKWIQLNVLGKGESFGDRSMNVLNDKRTAYIATNTRCKFLVIDKADYHAIANNRDEARTATIRAKLLSLTHFANAPNGFIEKIAPSCEIIDYEPNNTIITEGALPYQMFLIIKGACRRMRVVPFAKHNNEESGHGIHDDQLHAWDPDTPLPPGLKRVNLLTVCNLGPGDSFPVLPWPHKSPPMLPLDKSEYARALDAHDDTSNSIVTTAPSEILVLQRSDLVWLAPGEVVCDIVTEGMGDPTIRDLQVAYIQRQQWDQFKRKTVKGVTGRRTRHQ</sequence>
<dbReference type="EMBL" id="JADGIZ020000034">
    <property type="protein sequence ID" value="KAL2914388.1"/>
    <property type="molecule type" value="Genomic_DNA"/>
</dbReference>
<protein>
    <recommendedName>
        <fullName evidence="2">Cyclic nucleotide-binding domain-containing protein</fullName>
    </recommendedName>
</protein>
<evidence type="ECO:0000259" key="2">
    <source>
        <dbReference type="PROSITE" id="PS50042"/>
    </source>
</evidence>
<accession>A0ABR4N4G7</accession>